<keyword evidence="2" id="KW-1185">Reference proteome</keyword>
<comment type="caution">
    <text evidence="1">The sequence shown here is derived from an EMBL/GenBank/DDBJ whole genome shotgun (WGS) entry which is preliminary data.</text>
</comment>
<protein>
    <recommendedName>
        <fullName evidence="3">F-box domain-containing protein</fullName>
    </recommendedName>
</protein>
<evidence type="ECO:0008006" key="3">
    <source>
        <dbReference type="Google" id="ProtNLM"/>
    </source>
</evidence>
<gene>
    <name evidence="1" type="ORF">DFH07DRAFT_441094</name>
</gene>
<dbReference type="AlphaFoldDB" id="A0AAD7NHF3"/>
<name>A0AAD7NHF3_9AGAR</name>
<reference evidence="1" key="1">
    <citation type="submission" date="2023-03" db="EMBL/GenBank/DDBJ databases">
        <title>Massive genome expansion in bonnet fungi (Mycena s.s.) driven by repeated elements and novel gene families across ecological guilds.</title>
        <authorList>
            <consortium name="Lawrence Berkeley National Laboratory"/>
            <person name="Harder C.B."/>
            <person name="Miyauchi S."/>
            <person name="Viragh M."/>
            <person name="Kuo A."/>
            <person name="Thoen E."/>
            <person name="Andreopoulos B."/>
            <person name="Lu D."/>
            <person name="Skrede I."/>
            <person name="Drula E."/>
            <person name="Henrissat B."/>
            <person name="Morin E."/>
            <person name="Kohler A."/>
            <person name="Barry K."/>
            <person name="LaButti K."/>
            <person name="Morin E."/>
            <person name="Salamov A."/>
            <person name="Lipzen A."/>
            <person name="Mereny Z."/>
            <person name="Hegedus B."/>
            <person name="Baldrian P."/>
            <person name="Stursova M."/>
            <person name="Weitz H."/>
            <person name="Taylor A."/>
            <person name="Grigoriev I.V."/>
            <person name="Nagy L.G."/>
            <person name="Martin F."/>
            <person name="Kauserud H."/>
        </authorList>
    </citation>
    <scope>NUCLEOTIDE SEQUENCE</scope>
    <source>
        <strain evidence="1">CBHHK188m</strain>
    </source>
</reference>
<dbReference type="Proteomes" id="UP001215280">
    <property type="component" value="Unassembled WGS sequence"/>
</dbReference>
<sequence length="458" mass="52415">MAQKTVESLPTELLMKIFKLTRPSREEAIHLGKISVDHGAWGIARVCGRWRATVLDMPCMWTDMVISIPVGTASWVNYPVTLVKEHIARGGDDPMRVTLLSEEVPGYTTAKLFAALAYSSRRWETLELAAKWPLPTEALMRMRDNIPLLREIHICADSESGFVGGHVFEIAPSLQIVRITEPRLHADNRNMNWRSPDYNSDYNDSFMWPRDPPFEPIFPWAQLTHYESQCMDPFHFTALFLAANLTVCQATVIPEARHHAWRAPAHLVRFEHLQKLTLFAPAPLLDALVLPALQDLFIEVFPRDFPHVVDLLRRSKCSLRKFWIKSHPPVQQYRAVLETNAHIEELGIIGRESLRHIFGADANVDSIIRALGAVPTLVPNLQAFYIHDQSADLDMDAVVDMVEGRMPTLERLCITECEARVFPRKARARITKLQERGLEVQFKREHERWAARGLLEYV</sequence>
<proteinExistence type="predicted"/>
<evidence type="ECO:0000313" key="2">
    <source>
        <dbReference type="Proteomes" id="UP001215280"/>
    </source>
</evidence>
<organism evidence="1 2">
    <name type="scientific">Mycena maculata</name>
    <dbReference type="NCBI Taxonomy" id="230809"/>
    <lineage>
        <taxon>Eukaryota</taxon>
        <taxon>Fungi</taxon>
        <taxon>Dikarya</taxon>
        <taxon>Basidiomycota</taxon>
        <taxon>Agaricomycotina</taxon>
        <taxon>Agaricomycetes</taxon>
        <taxon>Agaricomycetidae</taxon>
        <taxon>Agaricales</taxon>
        <taxon>Marasmiineae</taxon>
        <taxon>Mycenaceae</taxon>
        <taxon>Mycena</taxon>
    </lineage>
</organism>
<dbReference type="EMBL" id="JARJLG010000050">
    <property type="protein sequence ID" value="KAJ7760078.1"/>
    <property type="molecule type" value="Genomic_DNA"/>
</dbReference>
<evidence type="ECO:0000313" key="1">
    <source>
        <dbReference type="EMBL" id="KAJ7760078.1"/>
    </source>
</evidence>
<accession>A0AAD7NHF3</accession>